<dbReference type="Pfam" id="PF01842">
    <property type="entry name" value="ACT"/>
    <property type="match status" value="1"/>
</dbReference>
<evidence type="ECO:0000313" key="12">
    <source>
        <dbReference type="Proteomes" id="UP001597178"/>
    </source>
</evidence>
<dbReference type="Pfam" id="PF19304">
    <property type="entry name" value="PGDH_inter"/>
    <property type="match status" value="1"/>
</dbReference>
<evidence type="ECO:0000256" key="1">
    <source>
        <dbReference type="ARBA" id="ARBA00003800"/>
    </source>
</evidence>
<comment type="function">
    <text evidence="1">Catalyzes the reversible oxidation of 3-phospho-D-glycerate to 3-phosphonooxypyruvate, the first step of the phosphorylated L-serine biosynthesis pathway. Also catalyzes the reversible oxidation of 2-hydroxyglutarate to 2-oxoglutarate.</text>
</comment>
<gene>
    <name evidence="11" type="primary">serA</name>
    <name evidence="11" type="ORF">ACFQ4A_09045</name>
</gene>
<dbReference type="InterPro" id="IPR006140">
    <property type="entry name" value="D-isomer_DH_NAD-bd"/>
</dbReference>
<dbReference type="CDD" id="cd12173">
    <property type="entry name" value="PGDH_4"/>
    <property type="match status" value="1"/>
</dbReference>
<dbReference type="InterPro" id="IPR029752">
    <property type="entry name" value="D-isomer_DH_CS1"/>
</dbReference>
<evidence type="ECO:0000313" key="11">
    <source>
        <dbReference type="EMBL" id="MFD1361799.1"/>
    </source>
</evidence>
<evidence type="ECO:0000256" key="8">
    <source>
        <dbReference type="ARBA" id="ARBA00048731"/>
    </source>
</evidence>
<dbReference type="SUPFAM" id="SSF143548">
    <property type="entry name" value="Serine metabolism enzymes domain"/>
    <property type="match status" value="1"/>
</dbReference>
<evidence type="ECO:0000256" key="4">
    <source>
        <dbReference type="ARBA" id="ARBA00021582"/>
    </source>
</evidence>
<comment type="pathway">
    <text evidence="2 9">Amino-acid biosynthesis; L-serine biosynthesis; L-serine from 3-phospho-D-glycerate: step 1/3.</text>
</comment>
<dbReference type="PROSITE" id="PS00065">
    <property type="entry name" value="D_2_HYDROXYACID_DH_1"/>
    <property type="match status" value="1"/>
</dbReference>
<dbReference type="InterPro" id="IPR029753">
    <property type="entry name" value="D-isomer_DH_CS"/>
</dbReference>
<dbReference type="InterPro" id="IPR002912">
    <property type="entry name" value="ACT_dom"/>
</dbReference>
<dbReference type="SUPFAM" id="SSF51735">
    <property type="entry name" value="NAD(P)-binding Rossmann-fold domains"/>
    <property type="match status" value="1"/>
</dbReference>
<keyword evidence="9" id="KW-0028">Amino-acid biosynthesis</keyword>
<comment type="catalytic activity">
    <reaction evidence="8 9">
        <text>(2R)-3-phosphoglycerate + NAD(+) = 3-phosphooxypyruvate + NADH + H(+)</text>
        <dbReference type="Rhea" id="RHEA:12641"/>
        <dbReference type="ChEBI" id="CHEBI:15378"/>
        <dbReference type="ChEBI" id="CHEBI:18110"/>
        <dbReference type="ChEBI" id="CHEBI:57540"/>
        <dbReference type="ChEBI" id="CHEBI:57945"/>
        <dbReference type="ChEBI" id="CHEBI:58272"/>
        <dbReference type="EC" id="1.1.1.95"/>
    </reaction>
</comment>
<dbReference type="InterPro" id="IPR006139">
    <property type="entry name" value="D-isomer_2_OHA_DH_cat_dom"/>
</dbReference>
<keyword evidence="12" id="KW-1185">Reference proteome</keyword>
<dbReference type="EMBL" id="JBHTNH010000019">
    <property type="protein sequence ID" value="MFD1361799.1"/>
    <property type="molecule type" value="Genomic_DNA"/>
</dbReference>
<proteinExistence type="inferred from homology"/>
<keyword evidence="9" id="KW-0718">Serine biosynthesis</keyword>
<dbReference type="CDD" id="cd04902">
    <property type="entry name" value="ACT_3PGDH-xct"/>
    <property type="match status" value="1"/>
</dbReference>
<comment type="catalytic activity">
    <reaction evidence="7">
        <text>(R)-2-hydroxyglutarate + NAD(+) = 2-oxoglutarate + NADH + H(+)</text>
        <dbReference type="Rhea" id="RHEA:49612"/>
        <dbReference type="ChEBI" id="CHEBI:15378"/>
        <dbReference type="ChEBI" id="CHEBI:15801"/>
        <dbReference type="ChEBI" id="CHEBI:16810"/>
        <dbReference type="ChEBI" id="CHEBI:57540"/>
        <dbReference type="ChEBI" id="CHEBI:57945"/>
        <dbReference type="EC" id="1.1.1.399"/>
    </reaction>
</comment>
<keyword evidence="6 9" id="KW-0520">NAD</keyword>
<name>A0ABW3ZU74_9BACI</name>
<evidence type="ECO:0000256" key="9">
    <source>
        <dbReference type="RuleBase" id="RU363003"/>
    </source>
</evidence>
<dbReference type="Gene3D" id="3.40.50.720">
    <property type="entry name" value="NAD(P)-binding Rossmann-like Domain"/>
    <property type="match status" value="2"/>
</dbReference>
<dbReference type="Proteomes" id="UP001597178">
    <property type="component" value="Unassembled WGS sequence"/>
</dbReference>
<dbReference type="Gene3D" id="3.30.1330.90">
    <property type="entry name" value="D-3-phosphoglycerate dehydrogenase, domain 3"/>
    <property type="match status" value="1"/>
</dbReference>
<dbReference type="PANTHER" id="PTHR42938:SF9">
    <property type="entry name" value="FORMATE DEHYDROGENASE 1"/>
    <property type="match status" value="1"/>
</dbReference>
<sequence length="526" mass="57483">MFHILVADPISDEGLDVLLASENVVTKDTELTPDELENRIAQFDALLVRSQTKVTRSVIEKAENLKIIGRAGVGVDNIDLEAATEHGIIVVNAPNGNTNSAAEHTMAMIMALSRKIPQAHLALKNQKWERSKYVGVEVKNKTLGVVGLGRIGTEVAYRAKGQRMNVIAYDPFLTEEKAEKMGIQYGTFADVLKEADYITVHTPLMKETRHMISTDAFRQMKDGVYIVNCARGGIIDEDALYDALVSGKVAGAAIDVLEEEPFQDHKLLNLPEVIATPHLGASTVEAQENVAIDVSQDVLNHLTGDLVKNPVNMPSVPSDVLSQIEPYFHLAEKLGTFLIYLTADVPEEVTIYYSGELSDIQAAPITRNAVKGLLRRHLGSHVNDVNALYLAEKKGVTINESRTSTTKGFTNLMTVEVKTKSGVRSVSGTLLNGLGARIVRVDHYSVDVMPEGHIVVIHHQDLPGVIGKMGSLLAEHAINIATMQVDRSNIGGDAIMILTIDKYPEQYEIETLKQLEEISDVTAVDL</sequence>
<evidence type="ECO:0000256" key="5">
    <source>
        <dbReference type="ARBA" id="ARBA00023002"/>
    </source>
</evidence>
<dbReference type="InterPro" id="IPR006236">
    <property type="entry name" value="PGDH"/>
</dbReference>
<comment type="similarity">
    <text evidence="3 9">Belongs to the D-isomer specific 2-hydroxyacid dehydrogenase family.</text>
</comment>
<evidence type="ECO:0000256" key="3">
    <source>
        <dbReference type="ARBA" id="ARBA00005854"/>
    </source>
</evidence>
<accession>A0ABW3ZU74</accession>
<dbReference type="SUPFAM" id="SSF55021">
    <property type="entry name" value="ACT-like"/>
    <property type="match status" value="1"/>
</dbReference>
<dbReference type="InterPro" id="IPR045865">
    <property type="entry name" value="ACT-like_dom_sf"/>
</dbReference>
<dbReference type="InterPro" id="IPR029009">
    <property type="entry name" value="ASB_dom_sf"/>
</dbReference>
<keyword evidence="5 9" id="KW-0560">Oxidoreductase</keyword>
<dbReference type="RefSeq" id="WP_382399713.1">
    <property type="nucleotide sequence ID" value="NZ_JBHTNH010000019.1"/>
</dbReference>
<dbReference type="Pfam" id="PF02826">
    <property type="entry name" value="2-Hacid_dh_C"/>
    <property type="match status" value="1"/>
</dbReference>
<dbReference type="SUPFAM" id="SSF52283">
    <property type="entry name" value="Formate/glycerate dehydrogenase catalytic domain-like"/>
    <property type="match status" value="1"/>
</dbReference>
<evidence type="ECO:0000256" key="6">
    <source>
        <dbReference type="ARBA" id="ARBA00023027"/>
    </source>
</evidence>
<dbReference type="InterPro" id="IPR045626">
    <property type="entry name" value="PGDH_ASB_dom"/>
</dbReference>
<reference evidence="12" key="1">
    <citation type="journal article" date="2019" name="Int. J. Syst. Evol. Microbiol.">
        <title>The Global Catalogue of Microorganisms (GCM) 10K type strain sequencing project: providing services to taxonomists for standard genome sequencing and annotation.</title>
        <authorList>
            <consortium name="The Broad Institute Genomics Platform"/>
            <consortium name="The Broad Institute Genome Sequencing Center for Infectious Disease"/>
            <person name="Wu L."/>
            <person name="Ma J."/>
        </authorList>
    </citation>
    <scope>NUCLEOTIDE SEQUENCE [LARGE SCALE GENOMIC DNA]</scope>
    <source>
        <strain evidence="12">CCUG 54822</strain>
    </source>
</reference>
<dbReference type="EC" id="1.1.1.95" evidence="9"/>
<evidence type="ECO:0000259" key="10">
    <source>
        <dbReference type="PROSITE" id="PS51671"/>
    </source>
</evidence>
<dbReference type="Pfam" id="PF00389">
    <property type="entry name" value="2-Hacid_dh"/>
    <property type="match status" value="1"/>
</dbReference>
<evidence type="ECO:0000256" key="2">
    <source>
        <dbReference type="ARBA" id="ARBA00005216"/>
    </source>
</evidence>
<dbReference type="PROSITE" id="PS51671">
    <property type="entry name" value="ACT"/>
    <property type="match status" value="1"/>
</dbReference>
<dbReference type="Gene3D" id="3.30.70.260">
    <property type="match status" value="1"/>
</dbReference>
<dbReference type="GO" id="GO:0004617">
    <property type="term" value="F:phosphoglycerate dehydrogenase activity"/>
    <property type="evidence" value="ECO:0007669"/>
    <property type="project" value="UniProtKB-EC"/>
</dbReference>
<dbReference type="NCBIfam" id="TIGR01327">
    <property type="entry name" value="PGDH"/>
    <property type="match status" value="1"/>
</dbReference>
<dbReference type="InterPro" id="IPR036291">
    <property type="entry name" value="NAD(P)-bd_dom_sf"/>
</dbReference>
<dbReference type="PROSITE" id="PS00671">
    <property type="entry name" value="D_2_HYDROXYACID_DH_3"/>
    <property type="match status" value="1"/>
</dbReference>
<feature type="domain" description="ACT" evidence="10">
    <location>
        <begin position="454"/>
        <end position="526"/>
    </location>
</feature>
<organism evidence="11 12">
    <name type="scientific">Lentibacillus salinarum</name>
    <dbReference type="NCBI Taxonomy" id="446820"/>
    <lineage>
        <taxon>Bacteria</taxon>
        <taxon>Bacillati</taxon>
        <taxon>Bacillota</taxon>
        <taxon>Bacilli</taxon>
        <taxon>Bacillales</taxon>
        <taxon>Bacillaceae</taxon>
        <taxon>Lentibacillus</taxon>
    </lineage>
</organism>
<dbReference type="PANTHER" id="PTHR42938">
    <property type="entry name" value="FORMATE DEHYDROGENASE 1"/>
    <property type="match status" value="1"/>
</dbReference>
<comment type="caution">
    <text evidence="11">The sequence shown here is derived from an EMBL/GenBank/DDBJ whole genome shotgun (WGS) entry which is preliminary data.</text>
</comment>
<protein>
    <recommendedName>
        <fullName evidence="4 9">D-3-phosphoglycerate dehydrogenase</fullName>
        <ecNumber evidence="9">1.1.1.95</ecNumber>
    </recommendedName>
</protein>
<evidence type="ECO:0000256" key="7">
    <source>
        <dbReference type="ARBA" id="ARBA00048126"/>
    </source>
</evidence>